<accession>A0A4V3UPG6</accession>
<evidence type="ECO:0000313" key="1">
    <source>
        <dbReference type="EMBL" id="THC94974.1"/>
    </source>
</evidence>
<dbReference type="Proteomes" id="UP000308092">
    <property type="component" value="Unassembled WGS sequence"/>
</dbReference>
<comment type="caution">
    <text evidence="1">The sequence shown here is derived from an EMBL/GenBank/DDBJ whole genome shotgun (WGS) entry which is preliminary data.</text>
</comment>
<name>A0A4V3UPG6_9EURO</name>
<dbReference type="VEuPathDB" id="FungiDB:EYZ11_005527"/>
<keyword evidence="2" id="KW-1185">Reference proteome</keyword>
<dbReference type="EMBL" id="SOSA01000179">
    <property type="protein sequence ID" value="THC94974.1"/>
    <property type="molecule type" value="Genomic_DNA"/>
</dbReference>
<dbReference type="AlphaFoldDB" id="A0A4V3UPG6"/>
<organism evidence="1 2">
    <name type="scientific">Aspergillus tanneri</name>
    <dbReference type="NCBI Taxonomy" id="1220188"/>
    <lineage>
        <taxon>Eukaryota</taxon>
        <taxon>Fungi</taxon>
        <taxon>Dikarya</taxon>
        <taxon>Ascomycota</taxon>
        <taxon>Pezizomycotina</taxon>
        <taxon>Eurotiomycetes</taxon>
        <taxon>Eurotiomycetidae</taxon>
        <taxon>Eurotiales</taxon>
        <taxon>Aspergillaceae</taxon>
        <taxon>Aspergillus</taxon>
        <taxon>Aspergillus subgen. Circumdati</taxon>
    </lineage>
</organism>
<reference evidence="1 2" key="1">
    <citation type="submission" date="2019-03" db="EMBL/GenBank/DDBJ databases">
        <title>The genome sequence of a newly discovered highly antifungal drug resistant Aspergillus species, Aspergillus tanneri NIH 1004.</title>
        <authorList>
            <person name="Mounaud S."/>
            <person name="Singh I."/>
            <person name="Joardar V."/>
            <person name="Pakala S."/>
            <person name="Pakala S."/>
            <person name="Venepally P."/>
            <person name="Hoover J."/>
            <person name="Nierman W."/>
            <person name="Chung J."/>
            <person name="Losada L."/>
        </authorList>
    </citation>
    <scope>NUCLEOTIDE SEQUENCE [LARGE SCALE GENOMIC DNA]</scope>
    <source>
        <strain evidence="1 2">NIH1004</strain>
    </source>
</reference>
<evidence type="ECO:0000313" key="2">
    <source>
        <dbReference type="Proteomes" id="UP000308092"/>
    </source>
</evidence>
<sequence length="31" mass="3701">MAKQRGEFGEYQALTYIDDENALRELLDRVR</sequence>
<gene>
    <name evidence="1" type="ORF">EYZ11_005527</name>
</gene>
<proteinExistence type="predicted"/>
<protein>
    <submittedName>
        <fullName evidence="1">Uncharacterized protein</fullName>
    </submittedName>
</protein>